<feature type="compositionally biased region" description="Low complexity" evidence="11">
    <location>
        <begin position="656"/>
        <end position="666"/>
    </location>
</feature>
<feature type="compositionally biased region" description="Low complexity" evidence="11">
    <location>
        <begin position="280"/>
        <end position="301"/>
    </location>
</feature>
<dbReference type="PROSITE" id="PS00108">
    <property type="entry name" value="PROTEIN_KINASE_ST"/>
    <property type="match status" value="1"/>
</dbReference>
<feature type="compositionally biased region" description="Low complexity" evidence="11">
    <location>
        <begin position="863"/>
        <end position="873"/>
    </location>
</feature>
<dbReference type="Pfam" id="PF00069">
    <property type="entry name" value="Pkinase"/>
    <property type="match status" value="1"/>
</dbReference>
<dbReference type="InterPro" id="IPR000719">
    <property type="entry name" value="Prot_kinase_dom"/>
</dbReference>
<dbReference type="GO" id="GO:0035556">
    <property type="term" value="P:intracellular signal transduction"/>
    <property type="evidence" value="ECO:0007669"/>
    <property type="project" value="TreeGrafter"/>
</dbReference>
<dbReference type="PROSITE" id="PS50011">
    <property type="entry name" value="PROTEIN_KINASE_DOM"/>
    <property type="match status" value="1"/>
</dbReference>
<evidence type="ECO:0000256" key="2">
    <source>
        <dbReference type="ARBA" id="ARBA00012513"/>
    </source>
</evidence>
<organism evidence="13 14">
    <name type="scientific">Edaphochlamys debaryana</name>
    <dbReference type="NCBI Taxonomy" id="47281"/>
    <lineage>
        <taxon>Eukaryota</taxon>
        <taxon>Viridiplantae</taxon>
        <taxon>Chlorophyta</taxon>
        <taxon>core chlorophytes</taxon>
        <taxon>Chlorophyceae</taxon>
        <taxon>CS clade</taxon>
        <taxon>Chlamydomonadales</taxon>
        <taxon>Chlamydomonadales incertae sedis</taxon>
        <taxon>Edaphochlamys</taxon>
    </lineage>
</organism>
<feature type="compositionally biased region" description="Gly residues" evidence="11">
    <location>
        <begin position="1"/>
        <end position="11"/>
    </location>
</feature>
<dbReference type="GO" id="GO:0004674">
    <property type="term" value="F:protein serine/threonine kinase activity"/>
    <property type="evidence" value="ECO:0007669"/>
    <property type="project" value="UniProtKB-KW"/>
</dbReference>
<feature type="compositionally biased region" description="Low complexity" evidence="11">
    <location>
        <begin position="1025"/>
        <end position="1149"/>
    </location>
</feature>
<evidence type="ECO:0000256" key="3">
    <source>
        <dbReference type="ARBA" id="ARBA00022490"/>
    </source>
</evidence>
<dbReference type="PANTHER" id="PTHR24346">
    <property type="entry name" value="MAP/MICROTUBULE AFFINITY-REGULATING KINASE"/>
    <property type="match status" value="1"/>
</dbReference>
<accession>A0A835Y201</accession>
<keyword evidence="3" id="KW-0963">Cytoplasm</keyword>
<name>A0A835Y201_9CHLO</name>
<protein>
    <recommendedName>
        <fullName evidence="2">non-specific serine/threonine protein kinase</fullName>
        <ecNumber evidence="2">2.7.11.1</ecNumber>
    </recommendedName>
</protein>
<dbReference type="OrthoDB" id="193931at2759"/>
<feature type="compositionally biased region" description="Low complexity" evidence="11">
    <location>
        <begin position="476"/>
        <end position="489"/>
    </location>
</feature>
<dbReference type="SUPFAM" id="SSF56112">
    <property type="entry name" value="Protein kinase-like (PK-like)"/>
    <property type="match status" value="1"/>
</dbReference>
<keyword evidence="5" id="KW-0808">Transferase</keyword>
<feature type="compositionally biased region" description="Low complexity" evidence="11">
    <location>
        <begin position="889"/>
        <end position="951"/>
    </location>
</feature>
<evidence type="ECO:0000313" key="14">
    <source>
        <dbReference type="Proteomes" id="UP000612055"/>
    </source>
</evidence>
<sequence length="1621" mass="160849">MNGLGSAGGSRPGASMSPYRSRPSSSTAPAASAAAAAMGGRPATSQAPTRPAGDNWFGNTKLSATLPGHTHETARVVHELGHLLNVFAPAAPGAGPGGAKAASFRASKYTGGSGVAGHKEAWGSSGGGMDPSSAAAAMAGMLRPVSAASSNGSGGGAKPMMAAYMSDLRNSHGHGANLSLMRLQQQQAGYGSGGSSSGGGGPPPSQYGQQQHMSYGQQQSQQQAYAQYQQQQSSQGQYMHSAYAPYQQGPGGSYGGGAGANGGAYVPPRLSLAAGGGGSPMASPKDPGSASSHGANSNATSPYAPGGSTGRPWETAPASSQGYPHPPPPSKGGYAPSARPPSSSGAASGQNHYLPYVHESIEMAPGAMAAGAPAFAPAPLPAPAVTHAHSPHHGPHTVTAGFSSTAPASLAFSQAMASAAAAAMGQHPPSAPLPVPSATGPVPQPPPSMLPPAPHSAPLHIPPSAQSPSQQPPYQAPSQSSAQAAAQAYASRGVRESLLASNTSSGNMSNSSSSQAFVAAASANGGVSTSAPNGTTPASGLTLRGSTLANAPHPVGLPPPSPVKAAPPSAGPGPGPPSRGGFTRSASSRSSNGSAADYAFNSILSNAERMQEIANAQAAASGSAAAAASGGAGQGADEALHISSVASIGGPSQAQPGPTTPTRPGTSGAMSGDGTQPIAIPGSSAANGAPASPIHVTWGTGVGASAGAGVGSVPGTPTRATGGPYSLSYSDLATRRASTGSTLGMQFEVGSPGFGRGSEAFSRMQLADQHGTLTCVRPSTVPSNFAADSQPDIGMYSGMMGDAPMSPTPDSMTEPRNSVGQAPWHGVIASSAAGVAPGSPRTRMGQWRPSADGIEGGTGSGGSSSAAVSSGPGHQQQEGTWGRSRDATPTRPYGRPTTPSLQQAQQQAGHMAGQQASASASEAAAAASVAAAAAAAASAAVQQAAAAAVAAMTGPSTRGEPTSPPTTSQSRSASQAPSQQQQAAQAHSAQATPAPTPASVPLPTDQPLRPKTAGSSSPADGEARGSGVSSSAGVAAAMAAAATPATAPTPAARSSSAAPAVSPASAAPATPSPAAASASVAPAQGSSSPPGAAGAPTTGPSSPAGTSAAGSAVSATSTSSGSGTAGSTASTTVPGSTASGSSATASSSSGQAPTAAAAAASLQHSTSARRSLAPRFNPATVLGCEPDPTFGSLLPGYSMGKVIGEGGFCQVRLAVHHLSQRKVAVKVIDRAKLVDPNEAKRMQREIRVMKHLSHQCVIKLFEVIESPRHLFLVMEHAPAGSLLDYVRARKRLPESDACVFFQQIVASLEYCHSREVVHRDIKLENILLDVDQRMKLIDFGLSAFYVPGKRLRVHCGSPSYAAPEIVARKAYEGPPVDVWSLGVVLFAMVAGYLPFHASGGNKQELCNKIMAGTYTAPDWLSSSMKDLLARMLTTDPDKRITFQQVWQHSWVRNGPQWHERGVNCYEVVNDPSAPGGLRCDEQVVGELEAAGYPRSTLVQHLGAGEANHLTASYFLLCESKADAMRRLRASTSSGRSSGASASTSMRSAPASFAVGAHGTVAGSTAVAAAVAKARESPGRGSGSSRPGTATGGGGAGYSSGRSSHRDREDVAVGGHRMAVVV</sequence>
<evidence type="ECO:0000256" key="7">
    <source>
        <dbReference type="ARBA" id="ARBA00022777"/>
    </source>
</evidence>
<dbReference type="CDD" id="cd14335">
    <property type="entry name" value="UBA_SnRK1_plant"/>
    <property type="match status" value="1"/>
</dbReference>
<evidence type="ECO:0000256" key="11">
    <source>
        <dbReference type="SAM" id="MobiDB-lite"/>
    </source>
</evidence>
<feature type="compositionally biased region" description="Polar residues" evidence="11">
    <location>
        <begin position="808"/>
        <end position="820"/>
    </location>
</feature>
<proteinExistence type="predicted"/>
<feature type="region of interest" description="Disordered" evidence="11">
    <location>
        <begin position="1572"/>
        <end position="1621"/>
    </location>
</feature>
<dbReference type="GO" id="GO:0005737">
    <property type="term" value="C:cytoplasm"/>
    <property type="evidence" value="ECO:0007669"/>
    <property type="project" value="UniProtKB-SubCell"/>
</dbReference>
<feature type="region of interest" description="Disordered" evidence="11">
    <location>
        <begin position="647"/>
        <end position="692"/>
    </location>
</feature>
<dbReference type="FunFam" id="1.10.510.10:FF:001222">
    <property type="entry name" value="Serine/threonine-protein kinase ppk25"/>
    <property type="match status" value="1"/>
</dbReference>
<feature type="compositionally biased region" description="Low complexity" evidence="11">
    <location>
        <begin position="579"/>
        <end position="594"/>
    </location>
</feature>
<feature type="compositionally biased region" description="Low complexity" evidence="11">
    <location>
        <begin position="14"/>
        <end position="45"/>
    </location>
</feature>
<evidence type="ECO:0000313" key="13">
    <source>
        <dbReference type="EMBL" id="KAG2495077.1"/>
    </source>
</evidence>
<comment type="catalytic activity">
    <reaction evidence="10">
        <text>L-seryl-[protein] + ATP = O-phospho-L-seryl-[protein] + ADP + H(+)</text>
        <dbReference type="Rhea" id="RHEA:17989"/>
        <dbReference type="Rhea" id="RHEA-COMP:9863"/>
        <dbReference type="Rhea" id="RHEA-COMP:11604"/>
        <dbReference type="ChEBI" id="CHEBI:15378"/>
        <dbReference type="ChEBI" id="CHEBI:29999"/>
        <dbReference type="ChEBI" id="CHEBI:30616"/>
        <dbReference type="ChEBI" id="CHEBI:83421"/>
        <dbReference type="ChEBI" id="CHEBI:456216"/>
        <dbReference type="EC" id="2.7.11.1"/>
    </reaction>
</comment>
<feature type="region of interest" description="Disordered" evidence="11">
    <location>
        <begin position="423"/>
        <end position="489"/>
    </location>
</feature>
<dbReference type="Gene3D" id="1.10.510.10">
    <property type="entry name" value="Transferase(Phosphotransferase) domain 1"/>
    <property type="match status" value="1"/>
</dbReference>
<keyword evidence="4" id="KW-0723">Serine/threonine-protein kinase</keyword>
<feature type="compositionally biased region" description="Low complexity" evidence="11">
    <location>
        <begin position="456"/>
        <end position="469"/>
    </location>
</feature>
<feature type="region of interest" description="Disordered" evidence="11">
    <location>
        <begin position="797"/>
        <end position="1149"/>
    </location>
</feature>
<dbReference type="EC" id="2.7.11.1" evidence="2"/>
<feature type="region of interest" description="Disordered" evidence="11">
    <location>
        <begin position="1"/>
        <end position="66"/>
    </location>
</feature>
<feature type="compositionally biased region" description="Pro residues" evidence="11">
    <location>
        <begin position="442"/>
        <end position="455"/>
    </location>
</feature>
<dbReference type="InterPro" id="IPR011009">
    <property type="entry name" value="Kinase-like_dom_sf"/>
</dbReference>
<dbReference type="EMBL" id="JAEHOE010000026">
    <property type="protein sequence ID" value="KAG2495077.1"/>
    <property type="molecule type" value="Genomic_DNA"/>
</dbReference>
<feature type="compositionally biased region" description="Gly residues" evidence="11">
    <location>
        <begin position="190"/>
        <end position="200"/>
    </location>
</feature>
<dbReference type="GO" id="GO:0005524">
    <property type="term" value="F:ATP binding"/>
    <property type="evidence" value="ECO:0007669"/>
    <property type="project" value="UniProtKB-KW"/>
</dbReference>
<feature type="compositionally biased region" description="Low complexity" evidence="11">
    <location>
        <begin position="826"/>
        <end position="840"/>
    </location>
</feature>
<evidence type="ECO:0000256" key="4">
    <source>
        <dbReference type="ARBA" id="ARBA00022527"/>
    </source>
</evidence>
<dbReference type="CDD" id="cd14003">
    <property type="entry name" value="STKc_AMPK-like"/>
    <property type="match status" value="1"/>
</dbReference>
<feature type="region of interest" description="Disordered" evidence="11">
    <location>
        <begin position="186"/>
        <end position="232"/>
    </location>
</feature>
<dbReference type="InterPro" id="IPR008271">
    <property type="entry name" value="Ser/Thr_kinase_AS"/>
</dbReference>
<evidence type="ECO:0000256" key="6">
    <source>
        <dbReference type="ARBA" id="ARBA00022741"/>
    </source>
</evidence>
<keyword evidence="14" id="KW-1185">Reference proteome</keyword>
<feature type="compositionally biased region" description="Low complexity" evidence="11">
    <location>
        <begin position="678"/>
        <end position="692"/>
    </location>
</feature>
<dbReference type="PANTHER" id="PTHR24346:SF30">
    <property type="entry name" value="MATERNAL EMBRYONIC LEUCINE ZIPPER KINASE"/>
    <property type="match status" value="1"/>
</dbReference>
<dbReference type="Proteomes" id="UP000612055">
    <property type="component" value="Unassembled WGS sequence"/>
</dbReference>
<dbReference type="FunFam" id="3.30.200.20:FF:000003">
    <property type="entry name" value="Non-specific serine/threonine protein kinase"/>
    <property type="match status" value="1"/>
</dbReference>
<comment type="subcellular location">
    <subcellularLocation>
        <location evidence="1">Cytoplasm</location>
    </subcellularLocation>
</comment>
<feature type="region of interest" description="Disordered" evidence="11">
    <location>
        <begin position="383"/>
        <end position="402"/>
    </location>
</feature>
<comment type="catalytic activity">
    <reaction evidence="9">
        <text>L-threonyl-[protein] + ATP = O-phospho-L-threonyl-[protein] + ADP + H(+)</text>
        <dbReference type="Rhea" id="RHEA:46608"/>
        <dbReference type="Rhea" id="RHEA-COMP:11060"/>
        <dbReference type="Rhea" id="RHEA-COMP:11605"/>
        <dbReference type="ChEBI" id="CHEBI:15378"/>
        <dbReference type="ChEBI" id="CHEBI:30013"/>
        <dbReference type="ChEBI" id="CHEBI:30616"/>
        <dbReference type="ChEBI" id="CHEBI:61977"/>
        <dbReference type="ChEBI" id="CHEBI:456216"/>
        <dbReference type="EC" id="2.7.11.1"/>
    </reaction>
</comment>
<reference evidence="13" key="1">
    <citation type="journal article" date="2020" name="bioRxiv">
        <title>Comparative genomics of Chlamydomonas.</title>
        <authorList>
            <person name="Craig R.J."/>
            <person name="Hasan A.R."/>
            <person name="Ness R.W."/>
            <person name="Keightley P.D."/>
        </authorList>
    </citation>
    <scope>NUCLEOTIDE SEQUENCE</scope>
    <source>
        <strain evidence="13">CCAP 11/70</strain>
    </source>
</reference>
<gene>
    <name evidence="13" type="ORF">HYH03_006688</name>
</gene>
<feature type="region of interest" description="Disordered" evidence="11">
    <location>
        <begin position="274"/>
        <end position="350"/>
    </location>
</feature>
<evidence type="ECO:0000259" key="12">
    <source>
        <dbReference type="PROSITE" id="PS50011"/>
    </source>
</evidence>
<comment type="caution">
    <text evidence="13">The sequence shown here is derived from an EMBL/GenBank/DDBJ whole genome shotgun (WGS) entry which is preliminary data.</text>
</comment>
<keyword evidence="7" id="KW-0418">Kinase</keyword>
<feature type="compositionally biased region" description="Polar residues" evidence="11">
    <location>
        <begin position="532"/>
        <end position="549"/>
    </location>
</feature>
<evidence type="ECO:0000256" key="5">
    <source>
        <dbReference type="ARBA" id="ARBA00022679"/>
    </source>
</evidence>
<dbReference type="SMART" id="SM00220">
    <property type="entry name" value="S_TKc"/>
    <property type="match status" value="1"/>
</dbReference>
<feature type="domain" description="Protein kinase" evidence="12">
    <location>
        <begin position="1197"/>
        <end position="1451"/>
    </location>
</feature>
<evidence type="ECO:0000256" key="1">
    <source>
        <dbReference type="ARBA" id="ARBA00004496"/>
    </source>
</evidence>
<evidence type="ECO:0000256" key="9">
    <source>
        <dbReference type="ARBA" id="ARBA00047899"/>
    </source>
</evidence>
<keyword evidence="6" id="KW-0547">Nucleotide-binding</keyword>
<feature type="compositionally biased region" description="Low complexity" evidence="11">
    <location>
        <begin position="206"/>
        <end position="232"/>
    </location>
</feature>
<feature type="compositionally biased region" description="Low complexity" evidence="11">
    <location>
        <begin position="965"/>
        <end position="993"/>
    </location>
</feature>
<feature type="region of interest" description="Disordered" evidence="11">
    <location>
        <begin position="525"/>
        <end position="594"/>
    </location>
</feature>
<feature type="compositionally biased region" description="Low complexity" evidence="11">
    <location>
        <begin position="332"/>
        <end position="349"/>
    </location>
</feature>
<keyword evidence="8" id="KW-0067">ATP-binding</keyword>
<evidence type="ECO:0000256" key="10">
    <source>
        <dbReference type="ARBA" id="ARBA00048679"/>
    </source>
</evidence>
<evidence type="ECO:0000256" key="8">
    <source>
        <dbReference type="ARBA" id="ARBA00022840"/>
    </source>
</evidence>